<dbReference type="InterPro" id="IPR024185">
    <property type="entry name" value="FTHF_cligase-like_sf"/>
</dbReference>
<accession>A0A9X3D0W4</accession>
<evidence type="ECO:0000256" key="1">
    <source>
        <dbReference type="ARBA" id="ARBA00010638"/>
    </source>
</evidence>
<evidence type="ECO:0000256" key="5">
    <source>
        <dbReference type="RuleBase" id="RU361279"/>
    </source>
</evidence>
<comment type="cofactor">
    <cofactor evidence="5">
        <name>Mg(2+)</name>
        <dbReference type="ChEBI" id="CHEBI:18420"/>
    </cofactor>
</comment>
<dbReference type="GO" id="GO:0035999">
    <property type="term" value="P:tetrahydrofolate interconversion"/>
    <property type="evidence" value="ECO:0007669"/>
    <property type="project" value="TreeGrafter"/>
</dbReference>
<dbReference type="GO" id="GO:0030272">
    <property type="term" value="F:5-formyltetrahydrofolate cyclo-ligase activity"/>
    <property type="evidence" value="ECO:0007669"/>
    <property type="project" value="UniProtKB-EC"/>
</dbReference>
<feature type="binding site" evidence="4">
    <location>
        <position position="57"/>
    </location>
    <ligand>
        <name>substrate</name>
    </ligand>
</feature>
<dbReference type="PANTHER" id="PTHR23407:SF1">
    <property type="entry name" value="5-FORMYLTETRAHYDROFOLATE CYCLO-LIGASE"/>
    <property type="match status" value="1"/>
</dbReference>
<feature type="binding site" evidence="4">
    <location>
        <begin position="5"/>
        <end position="9"/>
    </location>
    <ligand>
        <name>ATP</name>
        <dbReference type="ChEBI" id="CHEBI:30616"/>
    </ligand>
</feature>
<dbReference type="AlphaFoldDB" id="A0A9X3D0W4"/>
<evidence type="ECO:0000256" key="3">
    <source>
        <dbReference type="ARBA" id="ARBA00022840"/>
    </source>
</evidence>
<dbReference type="NCBIfam" id="TIGR02727">
    <property type="entry name" value="MTHFS_bact"/>
    <property type="match status" value="1"/>
</dbReference>
<evidence type="ECO:0000256" key="2">
    <source>
        <dbReference type="ARBA" id="ARBA00022741"/>
    </source>
</evidence>
<keyword evidence="5" id="KW-0479">Metal-binding</keyword>
<sequence>MRSTKRRLRAELEQRRVARPFAARKQAADNLAGWVSSAPFRLEYDVTVAAYVPFGAEPGSPGLLDALIDRGVSVIVPAVPAGEPTALDWVRYDGAESLARGRWGLLEPIGHRLGSDAVEAASVIFVPAYAVDKTGNRLGRGAGYYDRTLTGLTAEIIAVVYDDELVESLPAAPHDVRVRWALTPDGGFRELG</sequence>
<dbReference type="InterPro" id="IPR002698">
    <property type="entry name" value="FTHF_cligase"/>
</dbReference>
<gene>
    <name evidence="6" type="ORF">OSB52_01315</name>
</gene>
<dbReference type="Proteomes" id="UP001143347">
    <property type="component" value="Unassembled WGS sequence"/>
</dbReference>
<organism evidence="6 7">
    <name type="scientific">Gordonia aquimaris</name>
    <dbReference type="NCBI Taxonomy" id="2984863"/>
    <lineage>
        <taxon>Bacteria</taxon>
        <taxon>Bacillati</taxon>
        <taxon>Actinomycetota</taxon>
        <taxon>Actinomycetes</taxon>
        <taxon>Mycobacteriales</taxon>
        <taxon>Gordoniaceae</taxon>
        <taxon>Gordonia</taxon>
    </lineage>
</organism>
<dbReference type="PIRSF" id="PIRSF006806">
    <property type="entry name" value="FTHF_cligase"/>
    <property type="match status" value="1"/>
</dbReference>
<dbReference type="InterPro" id="IPR037171">
    <property type="entry name" value="NagB/RpiA_transferase-like"/>
</dbReference>
<proteinExistence type="inferred from homology"/>
<keyword evidence="5" id="KW-0460">Magnesium</keyword>
<evidence type="ECO:0000313" key="6">
    <source>
        <dbReference type="EMBL" id="MCX2962725.1"/>
    </source>
</evidence>
<comment type="catalytic activity">
    <reaction evidence="5">
        <text>(6S)-5-formyl-5,6,7,8-tetrahydrofolate + ATP = (6R)-5,10-methenyltetrahydrofolate + ADP + phosphate</text>
        <dbReference type="Rhea" id="RHEA:10488"/>
        <dbReference type="ChEBI" id="CHEBI:30616"/>
        <dbReference type="ChEBI" id="CHEBI:43474"/>
        <dbReference type="ChEBI" id="CHEBI:57455"/>
        <dbReference type="ChEBI" id="CHEBI:57457"/>
        <dbReference type="ChEBI" id="CHEBI:456216"/>
        <dbReference type="EC" id="6.3.3.2"/>
    </reaction>
</comment>
<evidence type="ECO:0000256" key="4">
    <source>
        <dbReference type="PIRSR" id="PIRSR006806-1"/>
    </source>
</evidence>
<feature type="binding site" evidence="4">
    <location>
        <begin position="137"/>
        <end position="145"/>
    </location>
    <ligand>
        <name>ATP</name>
        <dbReference type="ChEBI" id="CHEBI:30616"/>
    </ligand>
</feature>
<feature type="binding site" evidence="4">
    <location>
        <position position="52"/>
    </location>
    <ligand>
        <name>substrate</name>
    </ligand>
</feature>
<keyword evidence="6" id="KW-0436">Ligase</keyword>
<comment type="caution">
    <text evidence="6">The sequence shown here is derived from an EMBL/GenBank/DDBJ whole genome shotgun (WGS) entry which is preliminary data.</text>
</comment>
<comment type="similarity">
    <text evidence="1 5">Belongs to the 5-formyltetrahydrofolate cyclo-ligase family.</text>
</comment>
<evidence type="ECO:0000313" key="7">
    <source>
        <dbReference type="Proteomes" id="UP001143347"/>
    </source>
</evidence>
<dbReference type="SUPFAM" id="SSF100950">
    <property type="entry name" value="NagB/RpiA/CoA transferase-like"/>
    <property type="match status" value="1"/>
</dbReference>
<keyword evidence="3 4" id="KW-0067">ATP-binding</keyword>
<dbReference type="EC" id="6.3.3.2" evidence="5"/>
<dbReference type="Pfam" id="PF01812">
    <property type="entry name" value="5-FTHF_cyc-lig"/>
    <property type="match status" value="1"/>
</dbReference>
<keyword evidence="2 4" id="KW-0547">Nucleotide-binding</keyword>
<dbReference type="EMBL" id="JAPKFM010000001">
    <property type="protein sequence ID" value="MCX2962725.1"/>
    <property type="molecule type" value="Genomic_DNA"/>
</dbReference>
<protein>
    <recommendedName>
        <fullName evidence="5">5-formyltetrahydrofolate cyclo-ligase</fullName>
        <ecNumber evidence="5">6.3.3.2</ecNumber>
    </recommendedName>
</protein>
<keyword evidence="7" id="KW-1185">Reference proteome</keyword>
<reference evidence="6" key="1">
    <citation type="submission" date="2022-10" db="EMBL/GenBank/DDBJ databases">
        <title>WGS of marine actinomycetes from Thailand.</title>
        <authorList>
            <person name="Thawai C."/>
        </authorList>
    </citation>
    <scope>NUCLEOTIDE SEQUENCE</scope>
    <source>
        <strain evidence="6">SW21</strain>
    </source>
</reference>
<dbReference type="Gene3D" id="3.40.50.10420">
    <property type="entry name" value="NagB/RpiA/CoA transferase-like"/>
    <property type="match status" value="1"/>
</dbReference>
<dbReference type="RefSeq" id="WP_235724694.1">
    <property type="nucleotide sequence ID" value="NZ_JAPKFM010000001.1"/>
</dbReference>
<dbReference type="GO" id="GO:0005524">
    <property type="term" value="F:ATP binding"/>
    <property type="evidence" value="ECO:0007669"/>
    <property type="project" value="UniProtKB-KW"/>
</dbReference>
<dbReference type="GO" id="GO:0046872">
    <property type="term" value="F:metal ion binding"/>
    <property type="evidence" value="ECO:0007669"/>
    <property type="project" value="UniProtKB-KW"/>
</dbReference>
<dbReference type="PANTHER" id="PTHR23407">
    <property type="entry name" value="ATPASE INHIBITOR/5-FORMYLTETRAHYDROFOLATE CYCLO-LIGASE"/>
    <property type="match status" value="1"/>
</dbReference>
<name>A0A9X3D0W4_9ACTN</name>
<dbReference type="GO" id="GO:0009396">
    <property type="term" value="P:folic acid-containing compound biosynthetic process"/>
    <property type="evidence" value="ECO:0007669"/>
    <property type="project" value="TreeGrafter"/>
</dbReference>